<dbReference type="EMBL" id="FZOQ01000016">
    <property type="protein sequence ID" value="SNS89952.1"/>
    <property type="molecule type" value="Genomic_DNA"/>
</dbReference>
<dbReference type="AlphaFoldDB" id="A0A239I978"/>
<evidence type="ECO:0000313" key="2">
    <source>
        <dbReference type="Proteomes" id="UP000198432"/>
    </source>
</evidence>
<accession>A0A239I978</accession>
<dbReference type="Proteomes" id="UP000198432">
    <property type="component" value="Unassembled WGS sequence"/>
</dbReference>
<gene>
    <name evidence="1" type="ORF">SAMN06296052_11647</name>
</gene>
<keyword evidence="2" id="KW-1185">Reference proteome</keyword>
<reference evidence="2" key="1">
    <citation type="submission" date="2017-06" db="EMBL/GenBank/DDBJ databases">
        <authorList>
            <person name="Varghese N."/>
            <person name="Submissions S."/>
        </authorList>
    </citation>
    <scope>NUCLEOTIDE SEQUENCE [LARGE SCALE GENOMIC DNA]</scope>
    <source>
        <strain evidence="2">NKM1</strain>
    </source>
</reference>
<evidence type="ECO:0000313" key="1">
    <source>
        <dbReference type="EMBL" id="SNS89952.1"/>
    </source>
</evidence>
<proteinExistence type="predicted"/>
<name>A0A239I978_9BACT</name>
<organism evidence="1 2">
    <name type="scientific">Pontibacter ummariensis</name>
    <dbReference type="NCBI Taxonomy" id="1610492"/>
    <lineage>
        <taxon>Bacteria</taxon>
        <taxon>Pseudomonadati</taxon>
        <taxon>Bacteroidota</taxon>
        <taxon>Cytophagia</taxon>
        <taxon>Cytophagales</taxon>
        <taxon>Hymenobacteraceae</taxon>
        <taxon>Pontibacter</taxon>
    </lineage>
</organism>
<dbReference type="OrthoDB" id="531817at2"/>
<sequence>MIPREVTDEAGTTWKCVQAYAGGLTDEETKMAATKLAERTDGTVPVVCTPTGGEQSVRLKLPKDWRAQLPDEELVSRISAAQSNNGAET</sequence>
<dbReference type="RefSeq" id="WP_089320398.1">
    <property type="nucleotide sequence ID" value="NZ_FZOQ01000016.1"/>
</dbReference>
<protein>
    <submittedName>
        <fullName evidence="1">Uncharacterized protein</fullName>
    </submittedName>
</protein>